<dbReference type="Proteomes" id="UP000320647">
    <property type="component" value="Segment"/>
</dbReference>
<dbReference type="RefSeq" id="YP_010246043.1">
    <property type="nucleotide sequence ID" value="NC_060132.1"/>
</dbReference>
<evidence type="ECO:0000313" key="1">
    <source>
        <dbReference type="EMBL" id="QDM55945.1"/>
    </source>
</evidence>
<reference evidence="1 2" key="1">
    <citation type="submission" date="2019-05" db="EMBL/GenBank/DDBJ databases">
        <authorList>
            <person name="Burke A."/>
            <person name="Deelsnyder S."/>
            <person name="Fournier A."/>
            <person name="Low S."/>
            <person name="Murawski K."/>
            <person name="Worthington R."/>
            <person name="Molloy S.D."/>
            <person name="Garlena R.A."/>
            <person name="Russell D.A."/>
            <person name="Pope W.H."/>
            <person name="Jacobs-Sera D."/>
            <person name="Hatfull G.F."/>
        </authorList>
    </citation>
    <scope>NUCLEOTIDE SEQUENCE [LARGE SCALE GENOMIC DNA]</scope>
</reference>
<dbReference type="GeneID" id="70080572"/>
<dbReference type="KEGG" id="vg:70080572"/>
<name>A0A515MGZ3_9CAUD</name>
<keyword evidence="2" id="KW-1185">Reference proteome</keyword>
<accession>A0A515MGZ3</accession>
<evidence type="ECO:0000313" key="2">
    <source>
        <dbReference type="Proteomes" id="UP000320647"/>
    </source>
</evidence>
<organism evidence="1 2">
    <name type="scientific">Gordonia phage Trax</name>
    <dbReference type="NCBI Taxonomy" id="2591121"/>
    <lineage>
        <taxon>Viruses</taxon>
        <taxon>Duplodnaviria</taxon>
        <taxon>Heunggongvirae</taxon>
        <taxon>Uroviricota</taxon>
        <taxon>Caudoviricetes</taxon>
        <taxon>Deeyouvirinae</taxon>
        <taxon>Nevillevirus</taxon>
        <taxon>Nevillevirus trax</taxon>
    </lineage>
</organism>
<sequence length="173" mass="18700">MSDYKFYVDPNGHFYATDRFGGLSDYNRDGDGDLEYDGSSSVQVSELTELLPADQVDTGFKLPETTVYTNESGSLIIGKVEGDPVGLRSILSNTPVSDLDEKVRKLTNELAVYIHLRDYQAEKAKVDDDLIRKMGDAYLAAASAVPGTVAGMNGPIAEKFLAGIRAALEVARG</sequence>
<proteinExistence type="predicted"/>
<protein>
    <submittedName>
        <fullName evidence="1">Uncharacterized protein</fullName>
    </submittedName>
</protein>
<gene>
    <name evidence="1" type="primary">58</name>
    <name evidence="1" type="ORF">SEA_TRAX_58</name>
</gene>
<dbReference type="EMBL" id="MK967378">
    <property type="protein sequence ID" value="QDM55945.1"/>
    <property type="molecule type" value="Genomic_DNA"/>
</dbReference>